<feature type="region of interest" description="Disordered" evidence="1">
    <location>
        <begin position="1"/>
        <end position="56"/>
    </location>
</feature>
<accession>A0A0H3A4S8</accession>
<reference evidence="3" key="1">
    <citation type="journal article" date="2009" name="Environ. Microbiol.">
        <title>Contribution of mobile genetic elements to Desulfovibrio vulgaris genome plasticity.</title>
        <authorList>
            <person name="Walker C.B."/>
            <person name="Stolyar S."/>
            <person name="Chivian D."/>
            <person name="Pinel N."/>
            <person name="Gabster J.A."/>
            <person name="Dehal P.S."/>
            <person name="He Z."/>
            <person name="Yang Z.K."/>
            <person name="Yen H.C."/>
            <person name="Zhou J."/>
            <person name="Wall J.D."/>
            <person name="Hazen T.C."/>
            <person name="Arkin A.P."/>
            <person name="Stahl D.A."/>
        </authorList>
    </citation>
    <scope>NUCLEOTIDE SEQUENCE [LARGE SCALE GENOMIC DNA]</scope>
    <source>
        <strain evidence="3">DP4</strain>
    </source>
</reference>
<evidence type="ECO:0000256" key="1">
    <source>
        <dbReference type="SAM" id="MobiDB-lite"/>
    </source>
</evidence>
<protein>
    <submittedName>
        <fullName evidence="2">Uncharacterized protein</fullName>
    </submittedName>
</protein>
<dbReference type="Proteomes" id="UP000009173">
    <property type="component" value="Chromosome"/>
</dbReference>
<sequence>MDGEHGTPHAAPPHVSCPGEANAAQVWERHGASLMHAKPLNTASRPPRRPASRLCTPPRIRALRHLRQGRPHVVRGGLTQPPSHPCPPRRCNPTGARYSTSPMTPRARQCAAHLITRRVTPAAGSL</sequence>
<organism evidence="2 3">
    <name type="scientific">Nitratidesulfovibrio vulgaris (strain DP4)</name>
    <name type="common">Desulfovibrio vulgaris</name>
    <dbReference type="NCBI Taxonomy" id="391774"/>
    <lineage>
        <taxon>Bacteria</taxon>
        <taxon>Pseudomonadati</taxon>
        <taxon>Thermodesulfobacteriota</taxon>
        <taxon>Desulfovibrionia</taxon>
        <taxon>Desulfovibrionales</taxon>
        <taxon>Desulfovibrionaceae</taxon>
        <taxon>Nitratidesulfovibrio</taxon>
    </lineage>
</organism>
<name>A0A0H3A4S8_NITV4</name>
<dbReference type="EMBL" id="CP000527">
    <property type="protein sequence ID" value="ABM27490.1"/>
    <property type="molecule type" value="Genomic_DNA"/>
</dbReference>
<dbReference type="AlphaFoldDB" id="A0A0H3A4S8"/>
<dbReference type="KEGG" id="dvl:Dvul_0467"/>
<gene>
    <name evidence="2" type="ordered locus">Dvul_0467</name>
</gene>
<evidence type="ECO:0000313" key="2">
    <source>
        <dbReference type="EMBL" id="ABM27490.1"/>
    </source>
</evidence>
<evidence type="ECO:0000313" key="3">
    <source>
        <dbReference type="Proteomes" id="UP000009173"/>
    </source>
</evidence>
<dbReference type="HOGENOM" id="CLU_1977971_0_0_7"/>
<feature type="region of interest" description="Disordered" evidence="1">
    <location>
        <begin position="69"/>
        <end position="105"/>
    </location>
</feature>
<proteinExistence type="predicted"/>